<reference evidence="2" key="1">
    <citation type="submission" date="2022-12" db="EMBL/GenBank/DDBJ databases">
        <title>Draft genome assemblies for two species of Escallonia (Escalloniales).</title>
        <authorList>
            <person name="Chanderbali A."/>
            <person name="Dervinis C."/>
            <person name="Anghel I."/>
            <person name="Soltis D."/>
            <person name="Soltis P."/>
            <person name="Zapata F."/>
        </authorList>
    </citation>
    <scope>NUCLEOTIDE SEQUENCE</scope>
    <source>
        <strain evidence="2">UCBG92.1500</strain>
        <tissue evidence="2">Leaf</tissue>
    </source>
</reference>
<dbReference type="SUPFAM" id="SSF56672">
    <property type="entry name" value="DNA/RNA polymerases"/>
    <property type="match status" value="1"/>
</dbReference>
<dbReference type="InterPro" id="IPR043502">
    <property type="entry name" value="DNA/RNA_pol_sf"/>
</dbReference>
<evidence type="ECO:0000313" key="3">
    <source>
        <dbReference type="Proteomes" id="UP001187471"/>
    </source>
</evidence>
<organism evidence="2 3">
    <name type="scientific">Escallonia rubra</name>
    <dbReference type="NCBI Taxonomy" id="112253"/>
    <lineage>
        <taxon>Eukaryota</taxon>
        <taxon>Viridiplantae</taxon>
        <taxon>Streptophyta</taxon>
        <taxon>Embryophyta</taxon>
        <taxon>Tracheophyta</taxon>
        <taxon>Spermatophyta</taxon>
        <taxon>Magnoliopsida</taxon>
        <taxon>eudicotyledons</taxon>
        <taxon>Gunneridae</taxon>
        <taxon>Pentapetalae</taxon>
        <taxon>asterids</taxon>
        <taxon>campanulids</taxon>
        <taxon>Escalloniales</taxon>
        <taxon>Escalloniaceae</taxon>
        <taxon>Escallonia</taxon>
    </lineage>
</organism>
<dbReference type="Pfam" id="PF07727">
    <property type="entry name" value="RVT_2"/>
    <property type="match status" value="1"/>
</dbReference>
<dbReference type="PANTHER" id="PTHR11439">
    <property type="entry name" value="GAG-POL-RELATED RETROTRANSPOSON"/>
    <property type="match status" value="1"/>
</dbReference>
<sequence length="199" mass="23081">MHVLVLLYVDDMVVTGDNEQEVSKLIEELAFRFEMENLGRIHHFLGLEVSICKDGIFLSQARYLQGILEKFKMTDCKEASTPMDENLKLKVNKGKELPDAYPYRKLVGSLLYFTISRPDISYSIGVISQFMQKHKKPRFDTAKRILRYLKHMISYNELFYKRDATLSLSLSLFVASRMLIGQEIHHQGDQLPAIFLTLD</sequence>
<name>A0AA88R2G7_9ASTE</name>
<dbReference type="EMBL" id="JAVXUO010002328">
    <property type="protein sequence ID" value="KAK2974150.1"/>
    <property type="molecule type" value="Genomic_DNA"/>
</dbReference>
<evidence type="ECO:0000259" key="1">
    <source>
        <dbReference type="Pfam" id="PF07727"/>
    </source>
</evidence>
<proteinExistence type="predicted"/>
<accession>A0AA88R2G7</accession>
<protein>
    <recommendedName>
        <fullName evidence="1">Reverse transcriptase Ty1/copia-type domain-containing protein</fullName>
    </recommendedName>
</protein>
<keyword evidence="3" id="KW-1185">Reference proteome</keyword>
<feature type="domain" description="Reverse transcriptase Ty1/copia-type" evidence="1">
    <location>
        <begin position="3"/>
        <end position="83"/>
    </location>
</feature>
<dbReference type="Proteomes" id="UP001187471">
    <property type="component" value="Unassembled WGS sequence"/>
</dbReference>
<gene>
    <name evidence="2" type="ORF">RJ640_021441</name>
</gene>
<dbReference type="AlphaFoldDB" id="A0AA88R2G7"/>
<dbReference type="PANTHER" id="PTHR11439:SF483">
    <property type="entry name" value="PEPTIDE SYNTHASE GLIP-LIKE, PUTATIVE (AFU_ORTHOLOGUE AFUA_3G12920)-RELATED"/>
    <property type="match status" value="1"/>
</dbReference>
<dbReference type="InterPro" id="IPR013103">
    <property type="entry name" value="RVT_2"/>
</dbReference>
<comment type="caution">
    <text evidence="2">The sequence shown here is derived from an EMBL/GenBank/DDBJ whole genome shotgun (WGS) entry which is preliminary data.</text>
</comment>
<evidence type="ECO:0000313" key="2">
    <source>
        <dbReference type="EMBL" id="KAK2974150.1"/>
    </source>
</evidence>